<dbReference type="Proteomes" id="UP001583193">
    <property type="component" value="Unassembled WGS sequence"/>
</dbReference>
<accession>A0ABR3XFU5</accession>
<dbReference type="EMBL" id="JAVDPF010000019">
    <property type="protein sequence ID" value="KAL1874631.1"/>
    <property type="molecule type" value="Genomic_DNA"/>
</dbReference>
<dbReference type="SUPFAM" id="SSF144083">
    <property type="entry name" value="Magnesium transport protein CorA, transmembrane region"/>
    <property type="match status" value="1"/>
</dbReference>
<evidence type="ECO:0000256" key="4">
    <source>
        <dbReference type="ARBA" id="ARBA00022989"/>
    </source>
</evidence>
<dbReference type="InterPro" id="IPR045861">
    <property type="entry name" value="CorA_cytoplasmic_dom"/>
</dbReference>
<protein>
    <submittedName>
        <fullName evidence="8">Uncharacterized protein</fullName>
    </submittedName>
</protein>
<dbReference type="Pfam" id="PF01544">
    <property type="entry name" value="CorA"/>
    <property type="match status" value="1"/>
</dbReference>
<sequence length="455" mass="51356">MQSAAVEAFPPRHAGLDLQQSSAPCVPRANDRKHSTIYSYFQRSSWNGFSFLRSKAADRADGDASYLSNLSTKGSRSRRHRSLDSELDAAKTEKLKDRASVRQSRDLDRLRFSLLSSRFDSLIQVANIEDLLVHDGPFHDIANGEVCDGVWWLDVTDPSNEEIEILSRIFTIHPLTTEDILTEEPREKTELFERYYFLSLTLSQPSDKGSDHRPSNMYAIVFRNGILSFSFSDNPHAANVRRRIKNLKSHLNVTSDWICYALVDDIVDGFETLVHEAERELVVIEDNYAIARPDDVGWVLRQIHECRKKVSGARHLLGGKVDVIRSFARRCDERYSITPSSELGLYLSDIQDHVVTMMTSLIQFEQILARAHATLLARLSVDSTRTGSMTIKFLSKISIIAAILVPMQIITGLFGMNNPVPGDSTQNLEWWFGILGVIGTLVIVSLIIARMAKFI</sequence>
<evidence type="ECO:0000256" key="5">
    <source>
        <dbReference type="ARBA" id="ARBA00023136"/>
    </source>
</evidence>
<evidence type="ECO:0000256" key="3">
    <source>
        <dbReference type="ARBA" id="ARBA00022692"/>
    </source>
</evidence>
<evidence type="ECO:0000256" key="6">
    <source>
        <dbReference type="SAM" id="MobiDB-lite"/>
    </source>
</evidence>
<comment type="caution">
    <text evidence="8">The sequence shown here is derived from an EMBL/GenBank/DDBJ whole genome shotgun (WGS) entry which is preliminary data.</text>
</comment>
<feature type="transmembrane region" description="Helical" evidence="7">
    <location>
        <begin position="393"/>
        <end position="410"/>
    </location>
</feature>
<proteinExistence type="inferred from homology"/>
<evidence type="ECO:0000256" key="1">
    <source>
        <dbReference type="ARBA" id="ARBA00004141"/>
    </source>
</evidence>
<dbReference type="InterPro" id="IPR002523">
    <property type="entry name" value="MgTranspt_CorA/ZnTranspt_ZntB"/>
</dbReference>
<feature type="transmembrane region" description="Helical" evidence="7">
    <location>
        <begin position="430"/>
        <end position="449"/>
    </location>
</feature>
<keyword evidence="5 7" id="KW-0472">Membrane</keyword>
<dbReference type="PANTHER" id="PTHR21535:SF94">
    <property type="entry name" value="CORA FAMILY METAL ION TRANSPORTER (EUROFUNG)"/>
    <property type="match status" value="1"/>
</dbReference>
<feature type="region of interest" description="Disordered" evidence="6">
    <location>
        <begin position="1"/>
        <end position="28"/>
    </location>
</feature>
<dbReference type="SUPFAM" id="SSF143865">
    <property type="entry name" value="CorA soluble domain-like"/>
    <property type="match status" value="1"/>
</dbReference>
<keyword evidence="9" id="KW-1185">Reference proteome</keyword>
<evidence type="ECO:0000256" key="7">
    <source>
        <dbReference type="SAM" id="Phobius"/>
    </source>
</evidence>
<comment type="similarity">
    <text evidence="2">Belongs to the CorA metal ion transporter (MIT) (TC 1.A.35) family.</text>
</comment>
<dbReference type="InterPro" id="IPR044089">
    <property type="entry name" value="Alr1-like"/>
</dbReference>
<evidence type="ECO:0000313" key="8">
    <source>
        <dbReference type="EMBL" id="KAL1874631.1"/>
    </source>
</evidence>
<evidence type="ECO:0000313" key="9">
    <source>
        <dbReference type="Proteomes" id="UP001583193"/>
    </source>
</evidence>
<name>A0ABR3XFU5_9EURO</name>
<organism evidence="8 9">
    <name type="scientific">Paecilomyces lecythidis</name>
    <dbReference type="NCBI Taxonomy" id="3004212"/>
    <lineage>
        <taxon>Eukaryota</taxon>
        <taxon>Fungi</taxon>
        <taxon>Dikarya</taxon>
        <taxon>Ascomycota</taxon>
        <taxon>Pezizomycotina</taxon>
        <taxon>Eurotiomycetes</taxon>
        <taxon>Eurotiomycetidae</taxon>
        <taxon>Eurotiales</taxon>
        <taxon>Thermoascaceae</taxon>
        <taxon>Paecilomyces</taxon>
    </lineage>
</organism>
<dbReference type="Gene3D" id="3.30.460.20">
    <property type="entry name" value="CorA soluble domain-like"/>
    <property type="match status" value="1"/>
</dbReference>
<dbReference type="Gene3D" id="1.20.58.340">
    <property type="entry name" value="Magnesium transport protein CorA, transmembrane region"/>
    <property type="match status" value="2"/>
</dbReference>
<gene>
    <name evidence="8" type="ORF">Plec18167_005863</name>
</gene>
<reference evidence="8 9" key="1">
    <citation type="journal article" date="2024" name="IMA Fungus">
        <title>IMA Genome - F19 : A genome assembly and annotation guide to empower mycologists, including annotated draft genome sequences of Ceratocystis pirilliformis, Diaporthe australafricana, Fusarium ophioides, Paecilomyces lecythidis, and Sporothrix stenoceras.</title>
        <authorList>
            <person name="Aylward J."/>
            <person name="Wilson A.M."/>
            <person name="Visagie C.M."/>
            <person name="Spraker J."/>
            <person name="Barnes I."/>
            <person name="Buitendag C."/>
            <person name="Ceriani C."/>
            <person name="Del Mar Angel L."/>
            <person name="du Plessis D."/>
            <person name="Fuchs T."/>
            <person name="Gasser K."/>
            <person name="Kramer D."/>
            <person name="Li W."/>
            <person name="Munsamy K."/>
            <person name="Piso A."/>
            <person name="Price J.L."/>
            <person name="Sonnekus B."/>
            <person name="Thomas C."/>
            <person name="van der Nest A."/>
            <person name="van Dijk A."/>
            <person name="van Heerden A."/>
            <person name="van Vuuren N."/>
            <person name="Yilmaz N."/>
            <person name="Duong T.A."/>
            <person name="van der Merwe N.A."/>
            <person name="Wingfield M.J."/>
            <person name="Wingfield B.D."/>
        </authorList>
    </citation>
    <scope>NUCLEOTIDE SEQUENCE [LARGE SCALE GENOMIC DNA]</scope>
    <source>
        <strain evidence="8 9">CMW 18167</strain>
    </source>
</reference>
<keyword evidence="3 7" id="KW-0812">Transmembrane</keyword>
<dbReference type="PANTHER" id="PTHR21535">
    <property type="entry name" value="MAGNESIUM AND COBALT TRANSPORT PROTEIN/MITOCHONDRIAL IMPORT INNER MEMBRANE TRANSLOCASE SUBUNIT TIM8"/>
    <property type="match status" value="1"/>
</dbReference>
<evidence type="ECO:0000256" key="2">
    <source>
        <dbReference type="ARBA" id="ARBA00009765"/>
    </source>
</evidence>
<comment type="subcellular location">
    <subcellularLocation>
        <location evidence="1">Membrane</location>
        <topology evidence="1">Multi-pass membrane protein</topology>
    </subcellularLocation>
</comment>
<dbReference type="InterPro" id="IPR045863">
    <property type="entry name" value="CorA_TM1_TM2"/>
</dbReference>
<keyword evidence="4 7" id="KW-1133">Transmembrane helix</keyword>
<dbReference type="CDD" id="cd12829">
    <property type="entry name" value="Alr1p-like"/>
    <property type="match status" value="1"/>
</dbReference>